<gene>
    <name evidence="1" type="ORF">GUJ93_ZPchr0006g42483</name>
</gene>
<protein>
    <submittedName>
        <fullName evidence="1">Uncharacterized protein</fullName>
    </submittedName>
</protein>
<dbReference type="EMBL" id="JAAALK010000283">
    <property type="protein sequence ID" value="KAG8071009.1"/>
    <property type="molecule type" value="Genomic_DNA"/>
</dbReference>
<reference evidence="1" key="1">
    <citation type="journal article" date="2021" name="bioRxiv">
        <title>Whole Genome Assembly and Annotation of Northern Wild Rice, Zizania palustris L., Supports a Whole Genome Duplication in the Zizania Genus.</title>
        <authorList>
            <person name="Haas M."/>
            <person name="Kono T."/>
            <person name="Macchietto M."/>
            <person name="Millas R."/>
            <person name="McGilp L."/>
            <person name="Shao M."/>
            <person name="Duquette J."/>
            <person name="Hirsch C.N."/>
            <person name="Kimball J."/>
        </authorList>
    </citation>
    <scope>NUCLEOTIDE SEQUENCE</scope>
    <source>
        <tissue evidence="1">Fresh leaf tissue</tissue>
    </source>
</reference>
<evidence type="ECO:0000313" key="1">
    <source>
        <dbReference type="EMBL" id="KAG8071009.1"/>
    </source>
</evidence>
<keyword evidence="2" id="KW-1185">Reference proteome</keyword>
<dbReference type="AlphaFoldDB" id="A0A8J5SQM9"/>
<reference evidence="1" key="2">
    <citation type="submission" date="2021-02" db="EMBL/GenBank/DDBJ databases">
        <authorList>
            <person name="Kimball J.A."/>
            <person name="Haas M.W."/>
            <person name="Macchietto M."/>
            <person name="Kono T."/>
            <person name="Duquette J."/>
            <person name="Shao M."/>
        </authorList>
    </citation>
    <scope>NUCLEOTIDE SEQUENCE</scope>
    <source>
        <tissue evidence="1">Fresh leaf tissue</tissue>
    </source>
</reference>
<organism evidence="1 2">
    <name type="scientific">Zizania palustris</name>
    <name type="common">Northern wild rice</name>
    <dbReference type="NCBI Taxonomy" id="103762"/>
    <lineage>
        <taxon>Eukaryota</taxon>
        <taxon>Viridiplantae</taxon>
        <taxon>Streptophyta</taxon>
        <taxon>Embryophyta</taxon>
        <taxon>Tracheophyta</taxon>
        <taxon>Spermatophyta</taxon>
        <taxon>Magnoliopsida</taxon>
        <taxon>Liliopsida</taxon>
        <taxon>Poales</taxon>
        <taxon>Poaceae</taxon>
        <taxon>BOP clade</taxon>
        <taxon>Oryzoideae</taxon>
        <taxon>Oryzeae</taxon>
        <taxon>Zizaniinae</taxon>
        <taxon>Zizania</taxon>
    </lineage>
</organism>
<comment type="caution">
    <text evidence="1">The sequence shown here is derived from an EMBL/GenBank/DDBJ whole genome shotgun (WGS) entry which is preliminary data.</text>
</comment>
<name>A0A8J5SQM9_ZIZPA</name>
<proteinExistence type="predicted"/>
<evidence type="ECO:0000313" key="2">
    <source>
        <dbReference type="Proteomes" id="UP000729402"/>
    </source>
</evidence>
<dbReference type="Proteomes" id="UP000729402">
    <property type="component" value="Unassembled WGS sequence"/>
</dbReference>
<accession>A0A8J5SQM9</accession>
<sequence length="168" mass="18052">MYLGLLFNRRTRDNLRSGSIPVGSQVSPSFLHLLSLSRIHRVRSPTRIASDRKYKGYICTLSLALSPHFATNRQKKVKKTTQRETDTHTSPFYFRFFSSSSLSASAASAPDTATTALAAAGSSESSSLASSAARLGSARGRLRAWPLAGGLSAGIRRLECGCVSGLEI</sequence>